<evidence type="ECO:0000256" key="1">
    <source>
        <dbReference type="SAM" id="SignalP"/>
    </source>
</evidence>
<dbReference type="GO" id="GO:0042597">
    <property type="term" value="C:periplasmic space"/>
    <property type="evidence" value="ECO:0007669"/>
    <property type="project" value="UniProtKB-ARBA"/>
</dbReference>
<dbReference type="InterPro" id="IPR000914">
    <property type="entry name" value="SBP_5_dom"/>
</dbReference>
<accession>A0A4Q9DGA1</accession>
<dbReference type="Pfam" id="PF00496">
    <property type="entry name" value="SBP_bac_5"/>
    <property type="match status" value="1"/>
</dbReference>
<feature type="chain" id="PRO_5039173571" description="Solute-binding protein family 5 domain-containing protein" evidence="1">
    <location>
        <begin position="28"/>
        <end position="531"/>
    </location>
</feature>
<dbReference type="SUPFAM" id="SSF53850">
    <property type="entry name" value="Periplasmic binding protein-like II"/>
    <property type="match status" value="1"/>
</dbReference>
<dbReference type="PROSITE" id="PS51257">
    <property type="entry name" value="PROKAR_LIPOPROTEIN"/>
    <property type="match status" value="1"/>
</dbReference>
<comment type="caution">
    <text evidence="3">The sequence shown here is derived from an EMBL/GenBank/DDBJ whole genome shotgun (WGS) entry which is preliminary data.</text>
</comment>
<proteinExistence type="predicted"/>
<evidence type="ECO:0000313" key="3">
    <source>
        <dbReference type="EMBL" id="TBL69690.1"/>
    </source>
</evidence>
<dbReference type="GO" id="GO:0015833">
    <property type="term" value="P:peptide transport"/>
    <property type="evidence" value="ECO:0007669"/>
    <property type="project" value="TreeGrafter"/>
</dbReference>
<feature type="domain" description="Solute-binding protein family 5" evidence="2">
    <location>
        <begin position="97"/>
        <end position="450"/>
    </location>
</feature>
<dbReference type="InterPro" id="IPR030678">
    <property type="entry name" value="Peptide/Ni-bd"/>
</dbReference>
<keyword evidence="1" id="KW-0732">Signal</keyword>
<dbReference type="AlphaFoldDB" id="A0A4Q9DGA1"/>
<name>A0A4Q9DGA1_9BACL</name>
<dbReference type="EMBL" id="SIRE01000037">
    <property type="protein sequence ID" value="TBL69690.1"/>
    <property type="molecule type" value="Genomic_DNA"/>
</dbReference>
<dbReference type="Gene3D" id="3.10.105.10">
    <property type="entry name" value="Dipeptide-binding Protein, Domain 3"/>
    <property type="match status" value="1"/>
</dbReference>
<sequence length="531" mass="58180">MKLNRFELRSYTALILACMLMVLSACSSSPKQSGTAAPSAEPAAAGAASSDMAKEQVLKYVTLNMPRSLDPVHIDAQRITSDGVAEPLVMLNDDGSIRPWLAKSWKNIEPTLWEVELQPNVKFWSGAAMDAAAVKAALERHQKLNKRAPSQIGGVEFIVKDGLHLQMKTAKPDPNFIFKLNGFAIHNAAEADKLGDKFNTQADLTGFMKPVQFTPGELLIAEAFPGYWGEKPKLQRLEARLGSDAQGRLLALKNGDADADMNVEVEQRVSYEKDSKFATYFPIGQTTNLWLNMKKVPALQDKNVRIALNLALDRKELIDGVSRGFASKATGHFPAGLPYAISTGAEMDKAKAEKLLDDAGWKKGADGIRAKDGQKLKLKMLTYSVFQPLAVALQSQLKGIGVDIELNPVETTASNQMMLDGNFDTATYCSCGTATGDLGGQLYSYYYTGVASNYGGYSNPEVDKLINQLTSEFDSNKQNELAKQIQTIVQEDVPIIYLFNNTRWGAAYNKKVKGIDKNLQTRIVPGMYISK</sequence>
<dbReference type="PIRSF" id="PIRSF002741">
    <property type="entry name" value="MppA"/>
    <property type="match status" value="1"/>
</dbReference>
<gene>
    <name evidence="3" type="ORF">EYB31_35510</name>
</gene>
<evidence type="ECO:0000259" key="2">
    <source>
        <dbReference type="Pfam" id="PF00496"/>
    </source>
</evidence>
<keyword evidence="4" id="KW-1185">Reference proteome</keyword>
<dbReference type="GO" id="GO:0043190">
    <property type="term" value="C:ATP-binding cassette (ABC) transporter complex"/>
    <property type="evidence" value="ECO:0007669"/>
    <property type="project" value="InterPro"/>
</dbReference>
<feature type="signal peptide" evidence="1">
    <location>
        <begin position="1"/>
        <end position="27"/>
    </location>
</feature>
<evidence type="ECO:0000313" key="4">
    <source>
        <dbReference type="Proteomes" id="UP000293142"/>
    </source>
</evidence>
<dbReference type="Proteomes" id="UP000293142">
    <property type="component" value="Unassembled WGS sequence"/>
</dbReference>
<protein>
    <recommendedName>
        <fullName evidence="2">Solute-binding protein family 5 domain-containing protein</fullName>
    </recommendedName>
</protein>
<dbReference type="InterPro" id="IPR039424">
    <property type="entry name" value="SBP_5"/>
</dbReference>
<dbReference type="OrthoDB" id="9796817at2"/>
<dbReference type="GO" id="GO:1904680">
    <property type="term" value="F:peptide transmembrane transporter activity"/>
    <property type="evidence" value="ECO:0007669"/>
    <property type="project" value="TreeGrafter"/>
</dbReference>
<organism evidence="3 4">
    <name type="scientific">Paenibacillus thalictri</name>
    <dbReference type="NCBI Taxonomy" id="2527873"/>
    <lineage>
        <taxon>Bacteria</taxon>
        <taxon>Bacillati</taxon>
        <taxon>Bacillota</taxon>
        <taxon>Bacilli</taxon>
        <taxon>Bacillales</taxon>
        <taxon>Paenibacillaceae</taxon>
        <taxon>Paenibacillus</taxon>
    </lineage>
</organism>
<dbReference type="Gene3D" id="3.40.190.10">
    <property type="entry name" value="Periplasmic binding protein-like II"/>
    <property type="match status" value="1"/>
</dbReference>
<dbReference type="PANTHER" id="PTHR30290">
    <property type="entry name" value="PERIPLASMIC BINDING COMPONENT OF ABC TRANSPORTER"/>
    <property type="match status" value="1"/>
</dbReference>
<dbReference type="RefSeq" id="WP_131018336.1">
    <property type="nucleotide sequence ID" value="NZ_SIRE01000037.1"/>
</dbReference>
<reference evidence="3 4" key="1">
    <citation type="submission" date="2019-02" db="EMBL/GenBank/DDBJ databases">
        <title>Paenibacillus sp. nov., isolated from surface-sterilized tissue of Thalictrum simplex L.</title>
        <authorList>
            <person name="Tuo L."/>
        </authorList>
    </citation>
    <scope>NUCLEOTIDE SEQUENCE [LARGE SCALE GENOMIC DNA]</scope>
    <source>
        <strain evidence="3 4">N2SHLJ1</strain>
    </source>
</reference>